<evidence type="ECO:0000259" key="1">
    <source>
        <dbReference type="Pfam" id="PF04149"/>
    </source>
</evidence>
<accession>A0A8G1ZK80</accession>
<dbReference type="Pfam" id="PF04149">
    <property type="entry name" value="DUF397"/>
    <property type="match status" value="1"/>
</dbReference>
<dbReference type="InterPro" id="IPR007278">
    <property type="entry name" value="DUF397"/>
</dbReference>
<dbReference type="RefSeq" id="WP_129805991.1">
    <property type="nucleotide sequence ID" value="NZ_CP108648.1"/>
</dbReference>
<name>A0A8G1ZK80_9ACTN</name>
<organism evidence="2 3">
    <name type="scientific">Streptomyces albidoflavus</name>
    <dbReference type="NCBI Taxonomy" id="1886"/>
    <lineage>
        <taxon>Bacteria</taxon>
        <taxon>Bacillati</taxon>
        <taxon>Actinomycetota</taxon>
        <taxon>Actinomycetes</taxon>
        <taxon>Kitasatosporales</taxon>
        <taxon>Streptomycetaceae</taxon>
        <taxon>Streptomyces</taxon>
        <taxon>Streptomyces albidoflavus group</taxon>
    </lineage>
</organism>
<evidence type="ECO:0000313" key="2">
    <source>
        <dbReference type="EMBL" id="RZE15449.1"/>
    </source>
</evidence>
<gene>
    <name evidence="2" type="ORF">C0Q92_30830</name>
</gene>
<sequence>MALSSGEWRKSSYSGDKEFACVEARALRAARRGVQVRDTKDRGRGVLAFDARAWTAFVGRIRGEAVEG</sequence>
<proteinExistence type="predicted"/>
<dbReference type="Proteomes" id="UP000292693">
    <property type="component" value="Unassembled WGS sequence"/>
</dbReference>
<feature type="domain" description="DUF397" evidence="1">
    <location>
        <begin position="7"/>
        <end position="62"/>
    </location>
</feature>
<comment type="caution">
    <text evidence="2">The sequence shown here is derived from an EMBL/GenBank/DDBJ whole genome shotgun (WGS) entry which is preliminary data.</text>
</comment>
<dbReference type="EMBL" id="PKLL01000033">
    <property type="protein sequence ID" value="RZE15449.1"/>
    <property type="molecule type" value="Genomic_DNA"/>
</dbReference>
<dbReference type="AlphaFoldDB" id="A0A8G1ZK80"/>
<evidence type="ECO:0000313" key="3">
    <source>
        <dbReference type="Proteomes" id="UP000292693"/>
    </source>
</evidence>
<reference evidence="2 3" key="1">
    <citation type="submission" date="2017-12" db="EMBL/GenBank/DDBJ databases">
        <title>Population genomics insights into the ecological differentiation and adaptive evolution in streptomycetes.</title>
        <authorList>
            <person name="Li Y."/>
            <person name="Huang Y."/>
        </authorList>
    </citation>
    <scope>NUCLEOTIDE SEQUENCE [LARGE SCALE GENOMIC DNA]</scope>
    <source>
        <strain evidence="2 3">NBRC 100770</strain>
    </source>
</reference>
<protein>
    <submittedName>
        <fullName evidence="2">DUF397 domain-containing protein</fullName>
    </submittedName>
</protein>
<dbReference type="GeneID" id="97271832"/>